<evidence type="ECO:0000256" key="4">
    <source>
        <dbReference type="ARBA" id="ARBA00022729"/>
    </source>
</evidence>
<dbReference type="Gene3D" id="1.20.5.50">
    <property type="match status" value="2"/>
</dbReference>
<dbReference type="GO" id="GO:0030674">
    <property type="term" value="F:protein-macromolecule adaptor activity"/>
    <property type="evidence" value="ECO:0007669"/>
    <property type="project" value="TreeGrafter"/>
</dbReference>
<dbReference type="InterPro" id="IPR037579">
    <property type="entry name" value="FIB_ANG-like"/>
</dbReference>
<dbReference type="SMART" id="SM01212">
    <property type="entry name" value="Fib_alpha"/>
    <property type="match status" value="1"/>
</dbReference>
<dbReference type="GO" id="GO:0034116">
    <property type="term" value="P:positive regulation of heterotypic cell-cell adhesion"/>
    <property type="evidence" value="ECO:0007669"/>
    <property type="project" value="TreeGrafter"/>
</dbReference>
<evidence type="ECO:0000256" key="2">
    <source>
        <dbReference type="ARBA" id="ARBA00022525"/>
    </source>
</evidence>
<dbReference type="PANTHER" id="PTHR47221">
    <property type="entry name" value="FIBRINOGEN ALPHA CHAIN"/>
    <property type="match status" value="1"/>
</dbReference>
<feature type="domain" description="Fibrinogen C-terminal" evidence="12">
    <location>
        <begin position="266"/>
        <end position="521"/>
    </location>
</feature>
<dbReference type="PANTHER" id="PTHR47221:SF6">
    <property type="entry name" value="FIBRINOGEN ALPHA CHAIN"/>
    <property type="match status" value="1"/>
</dbReference>
<dbReference type="GeneTree" id="ENSGT00940000158122"/>
<evidence type="ECO:0000313" key="13">
    <source>
        <dbReference type="Ensembl" id="ENSECRP00000031755.1"/>
    </source>
</evidence>
<evidence type="ECO:0000256" key="11">
    <source>
        <dbReference type="SAM" id="MobiDB-lite"/>
    </source>
</evidence>
<evidence type="ECO:0000256" key="5">
    <source>
        <dbReference type="ARBA" id="ARBA00023054"/>
    </source>
</evidence>
<dbReference type="Pfam" id="PF00147">
    <property type="entry name" value="Fibrinogen_C"/>
    <property type="match status" value="1"/>
</dbReference>
<dbReference type="PROSITE" id="PS51406">
    <property type="entry name" value="FIBRINOGEN_C_2"/>
    <property type="match status" value="1"/>
</dbReference>
<protein>
    <submittedName>
        <fullName evidence="13">Fibrinogen beta chain</fullName>
    </submittedName>
</protein>
<evidence type="ECO:0000256" key="9">
    <source>
        <dbReference type="ARBA" id="ARBA00025974"/>
    </source>
</evidence>
<dbReference type="Proteomes" id="UP000694620">
    <property type="component" value="Unassembled WGS sequence"/>
</dbReference>
<proteinExistence type="predicted"/>
<keyword evidence="2" id="KW-0964">Secreted</keyword>
<evidence type="ECO:0000313" key="14">
    <source>
        <dbReference type="Proteomes" id="UP000694620"/>
    </source>
</evidence>
<name>A0A8C4TF55_ERPCA</name>
<keyword evidence="4" id="KW-0732">Signal</keyword>
<comment type="subunit">
    <text evidence="9">Heterohexamer; disulfide linked. Contains 2 sets of 3 non-identical chains (alpha, beta and gamma). The 2 heterotrimers are in head to head conformation with the N-termini in a small central domain.</text>
</comment>
<dbReference type="InterPro" id="IPR012290">
    <property type="entry name" value="Fibrinogen_a/b/g_coil_dom"/>
</dbReference>
<evidence type="ECO:0000256" key="10">
    <source>
        <dbReference type="SAM" id="Coils"/>
    </source>
</evidence>
<dbReference type="SMART" id="SM00186">
    <property type="entry name" value="FBG"/>
    <property type="match status" value="1"/>
</dbReference>
<dbReference type="AlphaFoldDB" id="A0A8C4TF55"/>
<dbReference type="Pfam" id="PF08702">
    <property type="entry name" value="Fib_alpha"/>
    <property type="match status" value="1"/>
</dbReference>
<dbReference type="InterPro" id="IPR020837">
    <property type="entry name" value="Fibrinogen_CS"/>
</dbReference>
<reference evidence="13" key="2">
    <citation type="submission" date="2025-09" db="UniProtKB">
        <authorList>
            <consortium name="Ensembl"/>
        </authorList>
    </citation>
    <scope>IDENTIFICATION</scope>
</reference>
<dbReference type="InterPro" id="IPR002181">
    <property type="entry name" value="Fibrinogen_a/b/g_C_dom"/>
</dbReference>
<feature type="region of interest" description="Disordered" evidence="11">
    <location>
        <begin position="78"/>
        <end position="114"/>
    </location>
</feature>
<dbReference type="CDD" id="cd00087">
    <property type="entry name" value="FReD"/>
    <property type="match status" value="1"/>
</dbReference>
<dbReference type="GO" id="GO:0005201">
    <property type="term" value="F:extracellular matrix structural constituent"/>
    <property type="evidence" value="ECO:0007669"/>
    <property type="project" value="TreeGrafter"/>
</dbReference>
<organism evidence="13 14">
    <name type="scientific">Erpetoichthys calabaricus</name>
    <name type="common">Rope fish</name>
    <name type="synonym">Calamoichthys calabaricus</name>
    <dbReference type="NCBI Taxonomy" id="27687"/>
    <lineage>
        <taxon>Eukaryota</taxon>
        <taxon>Metazoa</taxon>
        <taxon>Chordata</taxon>
        <taxon>Craniata</taxon>
        <taxon>Vertebrata</taxon>
        <taxon>Euteleostomi</taxon>
        <taxon>Actinopterygii</taxon>
        <taxon>Polypteriformes</taxon>
        <taxon>Polypteridae</taxon>
        <taxon>Erpetoichthys</taxon>
    </lineage>
</organism>
<dbReference type="InterPro" id="IPR014716">
    <property type="entry name" value="Fibrinogen_a/b/g_C_1"/>
</dbReference>
<evidence type="ECO:0000256" key="6">
    <source>
        <dbReference type="ARBA" id="ARBA00023084"/>
    </source>
</evidence>
<keyword evidence="5 10" id="KW-0175">Coiled coil</keyword>
<dbReference type="GO" id="GO:0005577">
    <property type="term" value="C:fibrinogen complex"/>
    <property type="evidence" value="ECO:0007669"/>
    <property type="project" value="InterPro"/>
</dbReference>
<accession>A0A8C4TF55</accession>
<reference evidence="13" key="1">
    <citation type="submission" date="2025-08" db="UniProtKB">
        <authorList>
            <consortium name="Ensembl"/>
        </authorList>
    </citation>
    <scope>IDENTIFICATION</scope>
</reference>
<keyword evidence="14" id="KW-1185">Reference proteome</keyword>
<feature type="coiled-coil region" evidence="10">
    <location>
        <begin position="229"/>
        <end position="256"/>
    </location>
</feature>
<keyword evidence="3" id="KW-0356">Hemostasis</keyword>
<evidence type="ECO:0000256" key="8">
    <source>
        <dbReference type="ARBA" id="ARBA00023180"/>
    </source>
</evidence>
<dbReference type="PROSITE" id="PS00514">
    <property type="entry name" value="FIBRINOGEN_C_1"/>
    <property type="match status" value="1"/>
</dbReference>
<dbReference type="InterPro" id="IPR036056">
    <property type="entry name" value="Fibrinogen-like_C"/>
</dbReference>
<dbReference type="GO" id="GO:0005102">
    <property type="term" value="F:signaling receptor binding"/>
    <property type="evidence" value="ECO:0007669"/>
    <property type="project" value="InterPro"/>
</dbReference>
<keyword evidence="8" id="KW-0325">Glycoprotein</keyword>
<keyword evidence="6" id="KW-0094">Blood coagulation</keyword>
<dbReference type="GO" id="GO:0070527">
    <property type="term" value="P:platelet aggregation"/>
    <property type="evidence" value="ECO:0007669"/>
    <property type="project" value="TreeGrafter"/>
</dbReference>
<dbReference type="GO" id="GO:0042730">
    <property type="term" value="P:fibrinolysis"/>
    <property type="evidence" value="ECO:0007669"/>
    <property type="project" value="TreeGrafter"/>
</dbReference>
<keyword evidence="7" id="KW-1015">Disulfide bond</keyword>
<dbReference type="NCBIfam" id="NF040941">
    <property type="entry name" value="GGGWT_bact"/>
    <property type="match status" value="1"/>
</dbReference>
<dbReference type="GO" id="GO:0051258">
    <property type="term" value="P:protein polymerization"/>
    <property type="evidence" value="ECO:0007669"/>
    <property type="project" value="InterPro"/>
</dbReference>
<evidence type="ECO:0000259" key="12">
    <source>
        <dbReference type="PROSITE" id="PS51406"/>
    </source>
</evidence>
<evidence type="ECO:0000256" key="3">
    <source>
        <dbReference type="ARBA" id="ARBA00022696"/>
    </source>
</evidence>
<sequence>MKPAGESCRLYKSNEPPVDQQKDRRSISRRILSALIMKRYLLLALFVSAAFCASDYDEFEEGEVLTTQKPGTEINVRGNRPVPKGREDTVRLQPAPPPISGSSYRARPTTPPRGRQMVQKAVIPDEGGCVHASEEMGLLCPNGCELKTNFLKQEKNIRTSIDQLKTDVNGLSMTSDNIYKYVDGLTNVVRERQKLTSDNNNVIDEYTNEVDEQHAFVKGNMDTTIPSSIRLLRGVLENLRSKIQRLEQTLIAQRDYCQKPCTVSCNIPVVSGKECEDIYRKGGRTSEMYLIQPDSFFAPYKVYCDMEAREGGWTVIQNRQDGSVDFGRRWDAYRDGFGNIALDGKKGVCDSPGEFWLGNNRISQLTKMGPTEVLFEMQDWSGNTVSAHYKQFTIQNEATNYMVAIAGYDGTAGNALLEGAQQLFGINRTMTIHNGMMFSTSDRDNDKWDPGDPTKQCSKEDGGGWWYNRCHSANPNGRYYWGGEYTKVMAKHGTDDGVVWMNWKGSWYSLKAINMKIRPFFSS</sequence>
<dbReference type="SUPFAM" id="SSF56496">
    <property type="entry name" value="Fibrinogen C-terminal domain-like"/>
    <property type="match status" value="1"/>
</dbReference>
<comment type="subcellular location">
    <subcellularLocation>
        <location evidence="1">Secreted</location>
    </subcellularLocation>
</comment>
<dbReference type="GO" id="GO:0072377">
    <property type="term" value="P:blood coagulation, common pathway"/>
    <property type="evidence" value="ECO:0007669"/>
    <property type="project" value="TreeGrafter"/>
</dbReference>
<gene>
    <name evidence="13" type="primary">FGB</name>
    <name evidence="13" type="synonym">fgb</name>
</gene>
<dbReference type="Gene3D" id="3.90.215.10">
    <property type="entry name" value="Gamma Fibrinogen, chain A, domain 1"/>
    <property type="match status" value="1"/>
</dbReference>
<dbReference type="Ensembl" id="ENSECRT00000032426.1">
    <property type="protein sequence ID" value="ENSECRP00000031755.1"/>
    <property type="gene ID" value="ENSECRG00000021509.1"/>
</dbReference>
<evidence type="ECO:0000256" key="7">
    <source>
        <dbReference type="ARBA" id="ARBA00023157"/>
    </source>
</evidence>
<feature type="region of interest" description="Disordered" evidence="11">
    <location>
        <begin position="1"/>
        <end position="25"/>
    </location>
</feature>
<evidence type="ECO:0000256" key="1">
    <source>
        <dbReference type="ARBA" id="ARBA00004613"/>
    </source>
</evidence>
<dbReference type="FunFam" id="1.20.5.50:FF:000002">
    <property type="entry name" value="Fibrinogen beta chain"/>
    <property type="match status" value="1"/>
</dbReference>
<dbReference type="SUPFAM" id="SSF58010">
    <property type="entry name" value="Fibrinogen coiled-coil and central regions"/>
    <property type="match status" value="1"/>
</dbReference>